<name>A0A5J4TE45_9EUKA</name>
<dbReference type="Proteomes" id="UP000324800">
    <property type="component" value="Unassembled WGS sequence"/>
</dbReference>
<reference evidence="1 2" key="1">
    <citation type="submission" date="2019-03" db="EMBL/GenBank/DDBJ databases">
        <title>Single cell metagenomics reveals metabolic interactions within the superorganism composed of flagellate Streblomastix strix and complex community of Bacteroidetes bacteria on its surface.</title>
        <authorList>
            <person name="Treitli S.C."/>
            <person name="Kolisko M."/>
            <person name="Husnik F."/>
            <person name="Keeling P."/>
            <person name="Hampl V."/>
        </authorList>
    </citation>
    <scope>NUCLEOTIDE SEQUENCE [LARGE SCALE GENOMIC DNA]</scope>
    <source>
        <strain evidence="1">ST1C</strain>
    </source>
</reference>
<dbReference type="AlphaFoldDB" id="A0A5J4TE45"/>
<sequence>MSVQTQQSGSQQPTIVDKFGYRSRTRQRLPETYYYTYEGLVRLYQTYNEQLAQNAQDFEKLKQDKDYLRYSELAKTNRNKVLTQSRQQTYAPLMDLIGKNKDIQFKKMWSNQLSFEEWRKHKKDTEDKIYSKWEGVEEDINGDNFPEFVVRDDKGFIQSADGLKITIPIKRQRVTKYFTQNPTKQQRQEKHYKQWKKEDKLADGYRHYIKHLLSPFLKERVQCIELVEVVSYPLNQHYNSNVSPQQIGALFNSTDVFQF</sequence>
<proteinExistence type="predicted"/>
<organism evidence="1 2">
    <name type="scientific">Streblomastix strix</name>
    <dbReference type="NCBI Taxonomy" id="222440"/>
    <lineage>
        <taxon>Eukaryota</taxon>
        <taxon>Metamonada</taxon>
        <taxon>Preaxostyla</taxon>
        <taxon>Oxymonadida</taxon>
        <taxon>Streblomastigidae</taxon>
        <taxon>Streblomastix</taxon>
    </lineage>
</organism>
<gene>
    <name evidence="1" type="ORF">EZS28_048420</name>
</gene>
<accession>A0A5J4TE45</accession>
<dbReference type="EMBL" id="SNRW01033612">
    <property type="protein sequence ID" value="KAA6356053.1"/>
    <property type="molecule type" value="Genomic_DNA"/>
</dbReference>
<comment type="caution">
    <text evidence="1">The sequence shown here is derived from an EMBL/GenBank/DDBJ whole genome shotgun (WGS) entry which is preliminary data.</text>
</comment>
<protein>
    <submittedName>
        <fullName evidence="1">Uncharacterized protein</fullName>
    </submittedName>
</protein>
<evidence type="ECO:0000313" key="2">
    <source>
        <dbReference type="Proteomes" id="UP000324800"/>
    </source>
</evidence>
<evidence type="ECO:0000313" key="1">
    <source>
        <dbReference type="EMBL" id="KAA6356053.1"/>
    </source>
</evidence>